<dbReference type="InterPro" id="IPR011009">
    <property type="entry name" value="Kinase-like_dom_sf"/>
</dbReference>
<dbReference type="PANTHER" id="PTHR22603:SF66">
    <property type="entry name" value="ETHANOLAMINE KINASE"/>
    <property type="match status" value="1"/>
</dbReference>
<protein>
    <submittedName>
        <fullName evidence="2">Choline kinase</fullName>
    </submittedName>
</protein>
<dbReference type="InterPro" id="IPR025877">
    <property type="entry name" value="MobA-like_NTP_Trfase"/>
</dbReference>
<dbReference type="InterPro" id="IPR029044">
    <property type="entry name" value="Nucleotide-diphossugar_trans"/>
</dbReference>
<dbReference type="GO" id="GO:0016779">
    <property type="term" value="F:nucleotidyltransferase activity"/>
    <property type="evidence" value="ECO:0007669"/>
    <property type="project" value="UniProtKB-ARBA"/>
</dbReference>
<dbReference type="Gene3D" id="3.30.200.20">
    <property type="entry name" value="Phosphorylase Kinase, domain 1"/>
    <property type="match status" value="1"/>
</dbReference>
<organism evidence="2 3">
    <name type="scientific">Streptococcus ruminantium</name>
    <dbReference type="NCBI Taxonomy" id="1917441"/>
    <lineage>
        <taxon>Bacteria</taxon>
        <taxon>Bacillati</taxon>
        <taxon>Bacillota</taxon>
        <taxon>Bacilli</taxon>
        <taxon>Lactobacillales</taxon>
        <taxon>Streptococcaceae</taxon>
        <taxon>Streptococcus</taxon>
    </lineage>
</organism>
<dbReference type="GO" id="GO:0006646">
    <property type="term" value="P:phosphatidylethanolamine biosynthetic process"/>
    <property type="evidence" value="ECO:0007669"/>
    <property type="project" value="TreeGrafter"/>
</dbReference>
<sequence>MKSGKDRKCNAIILAAGFGLRMVPINTDRPKALLSVNGEILIERLIRQLREVGVEDIFIVVGYMKEKLTYLKDKYSVTLVENLNYGDTNNLYSLSLVAEKISDSFILPCDIWCRKNLFSSNETESYYMVYANDMKDKELPMTGVAYITHEDAERFKQSLSTVIESDVKKTAFWEEVLYDSQSLWIKSRSVATDSIIQINTLEDLRKLDSKSEHLQSEEIDLICQTLQVHPETICEITALKKGMTNRSFLFSCEGQKYIMRIPGEGTELLINRQQEASVYQVLDNTDICDDVVYINPTSGYKITRFVDHARNCDVNDVFDLKKCMSKLREFHESEYQVEHEFNLFEQINFYETLLEDTKSVYSDYNQVKKQVFDLSDYIDKYTQKKVLSHIDAVPDNFLIYTENDEEVIRLIDWEYAGMQDPHVDIAMFCIYALYDRAQIDQLIDIYFEDACPKEIRLKIYCYIAVCGLLWSNWCEYKRSLGVDFGEYAYRQYQYARDFSSILTNR</sequence>
<keyword evidence="2" id="KW-0418">Kinase</keyword>
<dbReference type="GeneID" id="52229920"/>
<evidence type="ECO:0000313" key="2">
    <source>
        <dbReference type="EMBL" id="BBA92992.1"/>
    </source>
</evidence>
<proteinExistence type="predicted"/>
<dbReference type="Pfam" id="PF01633">
    <property type="entry name" value="Choline_kinase"/>
    <property type="match status" value="1"/>
</dbReference>
<dbReference type="RefSeq" id="WP_227989888.1">
    <property type="nucleotide sequence ID" value="NZ_AP018400.1"/>
</dbReference>
<dbReference type="Pfam" id="PF12804">
    <property type="entry name" value="NTP_transf_3"/>
    <property type="match status" value="1"/>
</dbReference>
<dbReference type="Gene3D" id="3.90.1200.10">
    <property type="match status" value="1"/>
</dbReference>
<dbReference type="PANTHER" id="PTHR22603">
    <property type="entry name" value="CHOLINE/ETHANOALAMINE KINASE"/>
    <property type="match status" value="1"/>
</dbReference>
<name>A0A2Z5TX65_9STRE</name>
<dbReference type="Proteomes" id="UP000269331">
    <property type="component" value="Chromosome"/>
</dbReference>
<dbReference type="AlphaFoldDB" id="A0A2Z5TX65"/>
<dbReference type="SUPFAM" id="SSF56112">
    <property type="entry name" value="Protein kinase-like (PK-like)"/>
    <property type="match status" value="1"/>
</dbReference>
<keyword evidence="2" id="KW-0808">Transferase</keyword>
<accession>A0A2Z5TX65</accession>
<dbReference type="KEGG" id="srq:SR187_6940"/>
<dbReference type="CDD" id="cd05151">
    <property type="entry name" value="ChoK-like"/>
    <property type="match status" value="1"/>
</dbReference>
<gene>
    <name evidence="2" type="ORF">SR187_6940</name>
</gene>
<dbReference type="GO" id="GO:0004305">
    <property type="term" value="F:ethanolamine kinase activity"/>
    <property type="evidence" value="ECO:0007669"/>
    <property type="project" value="TreeGrafter"/>
</dbReference>
<dbReference type="EMBL" id="AP018400">
    <property type="protein sequence ID" value="BBA92992.1"/>
    <property type="molecule type" value="Genomic_DNA"/>
</dbReference>
<dbReference type="GO" id="GO:0005737">
    <property type="term" value="C:cytoplasm"/>
    <property type="evidence" value="ECO:0007669"/>
    <property type="project" value="TreeGrafter"/>
</dbReference>
<evidence type="ECO:0000259" key="1">
    <source>
        <dbReference type="Pfam" id="PF12804"/>
    </source>
</evidence>
<reference evidence="2 3" key="1">
    <citation type="journal article" date="2018" name="Genome Biol. Evol.">
        <title>Complete Genome Sequence of Streptococcus ruminantium sp. nov. GUT-187T (=DSM 104980T =JCM 31869T), the Type Strain of S. ruminantium, and Comparison with Genome Sequences of Streptococcus suis Strains.</title>
        <authorList>
            <person name="Tohya M."/>
            <person name="Sekizaki T."/>
            <person name="Miyoshi-Akiyama T."/>
        </authorList>
    </citation>
    <scope>NUCLEOTIDE SEQUENCE [LARGE SCALE GENOMIC DNA]</scope>
    <source>
        <strain evidence="2 3">GUT187T</strain>
    </source>
</reference>
<evidence type="ECO:0000313" key="3">
    <source>
        <dbReference type="Proteomes" id="UP000269331"/>
    </source>
</evidence>
<feature type="domain" description="MobA-like NTP transferase" evidence="1">
    <location>
        <begin position="11"/>
        <end position="111"/>
    </location>
</feature>
<dbReference type="Gene3D" id="3.90.550.10">
    <property type="entry name" value="Spore Coat Polysaccharide Biosynthesis Protein SpsA, Chain A"/>
    <property type="match status" value="1"/>
</dbReference>
<dbReference type="SUPFAM" id="SSF53448">
    <property type="entry name" value="Nucleotide-diphospho-sugar transferases"/>
    <property type="match status" value="1"/>
</dbReference>